<evidence type="ECO:0000313" key="9">
    <source>
        <dbReference type="EMBL" id="WAJ69233.1"/>
    </source>
</evidence>
<name>A0ABY7AJ23_9ALTE</name>
<dbReference type="Pfam" id="PF01435">
    <property type="entry name" value="Peptidase_M48"/>
    <property type="match status" value="1"/>
</dbReference>
<evidence type="ECO:0000256" key="6">
    <source>
        <dbReference type="RuleBase" id="RU003983"/>
    </source>
</evidence>
<reference evidence="9" key="1">
    <citation type="submission" date="2022-10" db="EMBL/GenBank/DDBJ databases">
        <title>Catenovulum adriacola sp. nov. isolated in the Harbour of Susak.</title>
        <authorList>
            <person name="Schoch T."/>
            <person name="Reich S.J."/>
            <person name="Stoeferle S."/>
            <person name="Flaiz M."/>
            <person name="Kazda M."/>
            <person name="Riedel C.U."/>
            <person name="Duerre P."/>
        </authorList>
    </citation>
    <scope>NUCLEOTIDE SEQUENCE</scope>
    <source>
        <strain evidence="9">TS8</strain>
    </source>
</reference>
<keyword evidence="4 6" id="KW-0862">Zinc</keyword>
<comment type="cofactor">
    <cofactor evidence="6">
        <name>Zn(2+)</name>
        <dbReference type="ChEBI" id="CHEBI:29105"/>
    </cofactor>
    <text evidence="6">Binds 1 zinc ion per subunit.</text>
</comment>
<dbReference type="PANTHER" id="PTHR22726">
    <property type="entry name" value="METALLOENDOPEPTIDASE OMA1"/>
    <property type="match status" value="1"/>
</dbReference>
<accession>A0ABY7AJ23</accession>
<evidence type="ECO:0000256" key="3">
    <source>
        <dbReference type="ARBA" id="ARBA00022801"/>
    </source>
</evidence>
<dbReference type="Gene3D" id="3.30.2010.10">
    <property type="entry name" value="Metalloproteases ('zincins'), catalytic domain"/>
    <property type="match status" value="1"/>
</dbReference>
<feature type="transmembrane region" description="Helical" evidence="7">
    <location>
        <begin position="14"/>
        <end position="33"/>
    </location>
</feature>
<evidence type="ECO:0000256" key="1">
    <source>
        <dbReference type="ARBA" id="ARBA00022670"/>
    </source>
</evidence>
<keyword evidence="7" id="KW-0812">Transmembrane</keyword>
<comment type="similarity">
    <text evidence="6">Belongs to the peptidase M48 family.</text>
</comment>
<keyword evidence="10" id="KW-1185">Reference proteome</keyword>
<keyword evidence="3 6" id="KW-0378">Hydrolase</keyword>
<dbReference type="RefSeq" id="WP_268073425.1">
    <property type="nucleotide sequence ID" value="NZ_CP109965.1"/>
</dbReference>
<gene>
    <name evidence="9" type="ORF">OLW01_08545</name>
</gene>
<dbReference type="InterPro" id="IPR001915">
    <property type="entry name" value="Peptidase_M48"/>
</dbReference>
<evidence type="ECO:0000256" key="2">
    <source>
        <dbReference type="ARBA" id="ARBA00022723"/>
    </source>
</evidence>
<dbReference type="PANTHER" id="PTHR22726:SF24">
    <property type="entry name" value="M48 FAMILY METALLOPEPTIDASE"/>
    <property type="match status" value="1"/>
</dbReference>
<dbReference type="EMBL" id="CP109965">
    <property type="protein sequence ID" value="WAJ69233.1"/>
    <property type="molecule type" value="Genomic_DNA"/>
</dbReference>
<feature type="domain" description="Peptidase M48" evidence="8">
    <location>
        <begin position="94"/>
        <end position="262"/>
    </location>
</feature>
<organism evidence="9 10">
    <name type="scientific">Catenovulum adriaticum</name>
    <dbReference type="NCBI Taxonomy" id="2984846"/>
    <lineage>
        <taxon>Bacteria</taxon>
        <taxon>Pseudomonadati</taxon>
        <taxon>Pseudomonadota</taxon>
        <taxon>Gammaproteobacteria</taxon>
        <taxon>Alteromonadales</taxon>
        <taxon>Alteromonadaceae</taxon>
        <taxon>Catenovulum</taxon>
    </lineage>
</organism>
<protein>
    <submittedName>
        <fullName evidence="9">M48 family metallopeptidase</fullName>
    </submittedName>
</protein>
<dbReference type="InterPro" id="IPR051156">
    <property type="entry name" value="Mito/Outer_Membr_Metalloprot"/>
</dbReference>
<keyword evidence="7" id="KW-0472">Membrane</keyword>
<evidence type="ECO:0000313" key="10">
    <source>
        <dbReference type="Proteomes" id="UP001163726"/>
    </source>
</evidence>
<dbReference type="Proteomes" id="UP001163726">
    <property type="component" value="Chromosome"/>
</dbReference>
<keyword evidence="7" id="KW-1133">Transmembrane helix</keyword>
<evidence type="ECO:0000256" key="4">
    <source>
        <dbReference type="ARBA" id="ARBA00022833"/>
    </source>
</evidence>
<evidence type="ECO:0000256" key="5">
    <source>
        <dbReference type="ARBA" id="ARBA00023049"/>
    </source>
</evidence>
<sequence>MTVHYQLKADYKRWAIIIAASLLVILLFIYKAYTYLLPTLTEYLAAQLPTDAKQQISTRTLKQLDANTLTKSKLSLDQQARFNALFSSLIENYKSTSLQAEPLEFQLLFRNWPDTANAMALADGTIIVTDKLVDLIENDKQMAAILLHEIAHVKLNHQIENLVQLSVMSVSMVVILGDTSTLSSLLLQGAAIGTLLSYSRQAEREADSYAAIQMMVHYQDVQPFINILTRLKAQSLQDQQASQPSWFSTHPDISARINNINQAIAAKTP</sequence>
<keyword evidence="1 6" id="KW-0645">Protease</keyword>
<dbReference type="CDD" id="cd07332">
    <property type="entry name" value="M48C_Oma1_like"/>
    <property type="match status" value="1"/>
</dbReference>
<proteinExistence type="inferred from homology"/>
<keyword evidence="5 6" id="KW-0482">Metalloprotease</keyword>
<evidence type="ECO:0000259" key="8">
    <source>
        <dbReference type="Pfam" id="PF01435"/>
    </source>
</evidence>
<evidence type="ECO:0000256" key="7">
    <source>
        <dbReference type="SAM" id="Phobius"/>
    </source>
</evidence>
<keyword evidence="2" id="KW-0479">Metal-binding</keyword>